<feature type="domain" description="YNCE-like beta-propeller" evidence="3">
    <location>
        <begin position="142"/>
        <end position="277"/>
    </location>
</feature>
<dbReference type="InterPro" id="IPR048433">
    <property type="entry name" value="YNCE-like_beta-prop"/>
</dbReference>
<name>A0ABY9VAN0_9BACI</name>
<proteinExistence type="predicted"/>
<reference evidence="4 5" key="1">
    <citation type="submission" date="2023-09" db="EMBL/GenBank/DDBJ databases">
        <title>Microbial mechanism of fulvic acid promoting antimony reduction mineralization in rice fields.</title>
        <authorList>
            <person name="Chen G."/>
            <person name="Lan J."/>
        </authorList>
    </citation>
    <scope>NUCLEOTIDE SEQUENCE [LARGE SCALE GENOMIC DNA]</scope>
    <source>
        <strain evidence="4 5">PS1</strain>
    </source>
</reference>
<sequence>MRKSYFRGISLVIAAGIFLAGCGTEPARDVTEANAKEKQQVEEKSEQASKNAQVDKFYFTANEGGTISKVNAISNEVVKTIQAEGVVHNIQVSPDGKSVAATIVPSMGEHGDDGHDDGGHDMKMNGFALFYDTETDELLKEVEVGSHPAHVVYTEDGKYALVTNNEDNNVSVIDTKDYTVVNTIGTGKGPHGFRISSDSKHAYIANMGEDSVSVINLETMKEDRKIQVGAAPVTTGISADGKTLVTTLNAENALAIVDLESGNIEKVGVGIGPAQVYLDANDQFAYVANQGTESNPSNSITIVDLKSKAAVSTIETGKGAHGVVLSGDSKTAYVTNMFEDTVSIIDLEAKEVKQTIQVGEVPNGITIMK</sequence>
<dbReference type="InterPro" id="IPR011964">
    <property type="entry name" value="YVTN_b-propeller_repeat"/>
</dbReference>
<feature type="chain" id="PRO_5045190915" evidence="2">
    <location>
        <begin position="21"/>
        <end position="369"/>
    </location>
</feature>
<keyword evidence="5" id="KW-1185">Reference proteome</keyword>
<dbReference type="SUPFAM" id="SSF51004">
    <property type="entry name" value="C-terminal (heme d1) domain of cytochrome cd1-nitrite reductase"/>
    <property type="match status" value="1"/>
</dbReference>
<evidence type="ECO:0000256" key="1">
    <source>
        <dbReference type="ARBA" id="ARBA00022729"/>
    </source>
</evidence>
<dbReference type="PANTHER" id="PTHR47197:SF3">
    <property type="entry name" value="DIHYDRO-HEME D1 DEHYDROGENASE"/>
    <property type="match status" value="1"/>
</dbReference>
<feature type="signal peptide" evidence="2">
    <location>
        <begin position="1"/>
        <end position="20"/>
    </location>
</feature>
<dbReference type="PANTHER" id="PTHR47197">
    <property type="entry name" value="PROTEIN NIRF"/>
    <property type="match status" value="1"/>
</dbReference>
<dbReference type="Proteomes" id="UP001303324">
    <property type="component" value="Chromosome"/>
</dbReference>
<dbReference type="EMBL" id="CP134494">
    <property type="protein sequence ID" value="WNF20889.1"/>
    <property type="molecule type" value="Genomic_DNA"/>
</dbReference>
<dbReference type="InterPro" id="IPR011048">
    <property type="entry name" value="Haem_d1_sf"/>
</dbReference>
<keyword evidence="1 2" id="KW-0732">Signal</keyword>
<evidence type="ECO:0000256" key="2">
    <source>
        <dbReference type="SAM" id="SignalP"/>
    </source>
</evidence>
<dbReference type="InterPro" id="IPR015943">
    <property type="entry name" value="WD40/YVTN_repeat-like_dom_sf"/>
</dbReference>
<dbReference type="Gene3D" id="2.130.10.10">
    <property type="entry name" value="YVTN repeat-like/Quinoprotein amine dehydrogenase"/>
    <property type="match status" value="3"/>
</dbReference>
<evidence type="ECO:0000313" key="4">
    <source>
        <dbReference type="EMBL" id="WNF20889.1"/>
    </source>
</evidence>
<organism evidence="4 5">
    <name type="scientific">Mesobacillus jeotgali</name>
    <dbReference type="NCBI Taxonomy" id="129985"/>
    <lineage>
        <taxon>Bacteria</taxon>
        <taxon>Bacillati</taxon>
        <taxon>Bacillota</taxon>
        <taxon>Bacilli</taxon>
        <taxon>Bacillales</taxon>
        <taxon>Bacillaceae</taxon>
        <taxon>Mesobacillus</taxon>
    </lineage>
</organism>
<dbReference type="InterPro" id="IPR051200">
    <property type="entry name" value="Host-pathogen_enzymatic-act"/>
</dbReference>
<accession>A0ABY9VAN0</accession>
<evidence type="ECO:0000259" key="3">
    <source>
        <dbReference type="Pfam" id="PF21783"/>
    </source>
</evidence>
<protein>
    <submittedName>
        <fullName evidence="4">Cytochrome D1 domain-containing protein</fullName>
    </submittedName>
</protein>
<dbReference type="PROSITE" id="PS51257">
    <property type="entry name" value="PROKAR_LIPOPROTEIN"/>
    <property type="match status" value="1"/>
</dbReference>
<dbReference type="Pfam" id="PF21783">
    <property type="entry name" value="YNCE"/>
    <property type="match status" value="1"/>
</dbReference>
<evidence type="ECO:0000313" key="5">
    <source>
        <dbReference type="Proteomes" id="UP001303324"/>
    </source>
</evidence>
<dbReference type="NCBIfam" id="TIGR02276">
    <property type="entry name" value="beta_rpt_yvtn"/>
    <property type="match status" value="3"/>
</dbReference>
<gene>
    <name evidence="4" type="ORF">RH061_11795</name>
</gene>
<dbReference type="RefSeq" id="WP_311070416.1">
    <property type="nucleotide sequence ID" value="NZ_CP134494.1"/>
</dbReference>